<dbReference type="eggNOG" id="COG0694">
    <property type="taxonomic scope" value="Bacteria"/>
</dbReference>
<dbReference type="Pfam" id="PF01106">
    <property type="entry name" value="NifU"/>
    <property type="match status" value="1"/>
</dbReference>
<evidence type="ECO:0000313" key="4">
    <source>
        <dbReference type="Proteomes" id="UP000215332"/>
    </source>
</evidence>
<comment type="function">
    <text evidence="1">May be involved in the formation or repair of [Fe-S] clusters present in iron-sulfur proteins.</text>
</comment>
<dbReference type="RefSeq" id="WP_021105665.1">
    <property type="nucleotide sequence ID" value="NZ_LT906441.1"/>
</dbReference>
<gene>
    <name evidence="3" type="primary">nfuA</name>
    <name evidence="3" type="ORF">SAMEA4412665_01688</name>
</gene>
<dbReference type="PANTHER" id="PTHR11178">
    <property type="entry name" value="IRON-SULFUR CLUSTER SCAFFOLD PROTEIN NFU-RELATED"/>
    <property type="match status" value="1"/>
</dbReference>
<dbReference type="InterPro" id="IPR034904">
    <property type="entry name" value="FSCA_dom_sf"/>
</dbReference>
<evidence type="ECO:0000313" key="3">
    <source>
        <dbReference type="EMBL" id="SNV38389.1"/>
    </source>
</evidence>
<dbReference type="KEGG" id="cgrn:4412665_01688"/>
<evidence type="ECO:0000256" key="1">
    <source>
        <dbReference type="ARBA" id="ARBA00049958"/>
    </source>
</evidence>
<organism evidence="3 4">
    <name type="scientific">Cutibacterium granulosum</name>
    <dbReference type="NCBI Taxonomy" id="33011"/>
    <lineage>
        <taxon>Bacteria</taxon>
        <taxon>Bacillati</taxon>
        <taxon>Actinomycetota</taxon>
        <taxon>Actinomycetes</taxon>
        <taxon>Propionibacteriales</taxon>
        <taxon>Propionibacteriaceae</taxon>
        <taxon>Cutibacterium</taxon>
    </lineage>
</organism>
<dbReference type="Proteomes" id="UP000215332">
    <property type="component" value="Chromosome 1"/>
</dbReference>
<proteinExistence type="predicted"/>
<accession>A0A239WVT4</accession>
<protein>
    <submittedName>
        <fullName evidence="3">Fe/S biogenesis protein nfuA</fullName>
    </submittedName>
</protein>
<dbReference type="SUPFAM" id="SSF117916">
    <property type="entry name" value="Fe-S cluster assembly (FSCA) domain-like"/>
    <property type="match status" value="1"/>
</dbReference>
<sequence length="196" mass="20886">MAEQVVAIHPESTPDSQTLRWVVSHRRLPFVGTVSSAPGLDELTGVVQKVTARTDSLLVTLAAGRSWQQDGSAVRSALGRALSETARWQGGDDSRELDDDAALAMFATELIDGPIGEIARAHGGSIELVSVNKGVVSVRMSGACRGCPAAAITMHQRLEHQLRRRFPDLREVVEVGGPVAARPLPLSFAPGRINHG</sequence>
<dbReference type="EMBL" id="LT906441">
    <property type="protein sequence ID" value="SNV38389.1"/>
    <property type="molecule type" value="Genomic_DNA"/>
</dbReference>
<dbReference type="GO" id="GO:0016226">
    <property type="term" value="P:iron-sulfur cluster assembly"/>
    <property type="evidence" value="ECO:0007669"/>
    <property type="project" value="InterPro"/>
</dbReference>
<reference evidence="3 4" key="1">
    <citation type="submission" date="2017-06" db="EMBL/GenBank/DDBJ databases">
        <authorList>
            <consortium name="Pathogen Informatics"/>
        </authorList>
    </citation>
    <scope>NUCLEOTIDE SEQUENCE [LARGE SCALE GENOMIC DNA]</scope>
    <source>
        <strain evidence="3 4">NCTC11865</strain>
    </source>
</reference>
<dbReference type="Gene3D" id="3.30.300.130">
    <property type="entry name" value="Fe-S cluster assembly (FSCA)"/>
    <property type="match status" value="1"/>
</dbReference>
<dbReference type="GO" id="GO:0051536">
    <property type="term" value="F:iron-sulfur cluster binding"/>
    <property type="evidence" value="ECO:0007669"/>
    <property type="project" value="InterPro"/>
</dbReference>
<dbReference type="GO" id="GO:0005506">
    <property type="term" value="F:iron ion binding"/>
    <property type="evidence" value="ECO:0007669"/>
    <property type="project" value="InterPro"/>
</dbReference>
<name>A0A239WVT4_9ACTN</name>
<dbReference type="InterPro" id="IPR001075">
    <property type="entry name" value="NIF_FeS_clus_asmbl_NifU_C"/>
</dbReference>
<feature type="domain" description="NIF system FeS cluster assembly NifU C-terminal" evidence="2">
    <location>
        <begin position="118"/>
        <end position="173"/>
    </location>
</feature>
<evidence type="ECO:0000259" key="2">
    <source>
        <dbReference type="Pfam" id="PF01106"/>
    </source>
</evidence>
<dbReference type="AlphaFoldDB" id="A0A239WVT4"/>